<evidence type="ECO:0000256" key="13">
    <source>
        <dbReference type="SAM" id="MobiDB-lite"/>
    </source>
</evidence>
<evidence type="ECO:0000256" key="12">
    <source>
        <dbReference type="PROSITE-ProRule" id="PRU00221"/>
    </source>
</evidence>
<dbReference type="AlphaFoldDB" id="A0A1D2VS46"/>
<dbReference type="GO" id="GO:0051028">
    <property type="term" value="P:mRNA transport"/>
    <property type="evidence" value="ECO:0007669"/>
    <property type="project" value="UniProtKB-KW"/>
</dbReference>
<evidence type="ECO:0000256" key="10">
    <source>
        <dbReference type="ARBA" id="ARBA00023242"/>
    </source>
</evidence>
<keyword evidence="4 12" id="KW-0853">WD repeat</keyword>
<dbReference type="GO" id="GO:0031080">
    <property type="term" value="C:nuclear pore outer ring"/>
    <property type="evidence" value="ECO:0007669"/>
    <property type="project" value="EnsemblFungi"/>
</dbReference>
<dbReference type="Proteomes" id="UP000095038">
    <property type="component" value="Unassembled WGS sequence"/>
</dbReference>
<dbReference type="InterPro" id="IPR036322">
    <property type="entry name" value="WD40_repeat_dom_sf"/>
</dbReference>
<dbReference type="InParanoid" id="A0A1D2VS46"/>
<feature type="region of interest" description="Disordered" evidence="13">
    <location>
        <begin position="299"/>
        <end position="328"/>
    </location>
</feature>
<feature type="repeat" description="WD" evidence="12">
    <location>
        <begin position="343"/>
        <end position="376"/>
    </location>
</feature>
<accession>A0A1D2VS46</accession>
<evidence type="ECO:0000256" key="2">
    <source>
        <dbReference type="ARBA" id="ARBA00010102"/>
    </source>
</evidence>
<evidence type="ECO:0000313" key="15">
    <source>
        <dbReference type="Proteomes" id="UP000095038"/>
    </source>
</evidence>
<reference evidence="15" key="1">
    <citation type="submission" date="2016-05" db="EMBL/GenBank/DDBJ databases">
        <title>Comparative genomics of biotechnologically important yeasts.</title>
        <authorList>
            <consortium name="DOE Joint Genome Institute"/>
            <person name="Riley R."/>
            <person name="Haridas S."/>
            <person name="Wolfe K.H."/>
            <person name="Lopes M.R."/>
            <person name="Hittinger C.T."/>
            <person name="Goker M."/>
            <person name="Salamov A."/>
            <person name="Wisecaver J."/>
            <person name="Long T.M."/>
            <person name="Aerts A.L."/>
            <person name="Barry K."/>
            <person name="Choi C."/>
            <person name="Clum A."/>
            <person name="Coughlan A.Y."/>
            <person name="Deshpande S."/>
            <person name="Douglass A.P."/>
            <person name="Hanson S.J."/>
            <person name="Klenk H.-P."/>
            <person name="Labutti K."/>
            <person name="Lapidus A."/>
            <person name="Lindquist E."/>
            <person name="Lipzen A."/>
            <person name="Meier-Kolthoff J.P."/>
            <person name="Ohm R.A."/>
            <person name="Otillar R.P."/>
            <person name="Pangilinan J."/>
            <person name="Peng Y."/>
            <person name="Rokas A."/>
            <person name="Rosa C.A."/>
            <person name="Scheuner C."/>
            <person name="Sibirny A.A."/>
            <person name="Slot J.C."/>
            <person name="Stielow J.B."/>
            <person name="Sun H."/>
            <person name="Kurtzman C.P."/>
            <person name="Blackwell M."/>
            <person name="Grigoriev I.V."/>
            <person name="Jeffries T.W."/>
        </authorList>
    </citation>
    <scope>NUCLEOTIDE SEQUENCE [LARGE SCALE GENOMIC DNA]</scope>
    <source>
        <strain evidence="15">DSM 1968</strain>
    </source>
</reference>
<dbReference type="GO" id="GO:1904263">
    <property type="term" value="P:positive regulation of TORC1 signaling"/>
    <property type="evidence" value="ECO:0007669"/>
    <property type="project" value="EnsemblFungi"/>
</dbReference>
<dbReference type="PANTHER" id="PTHR11024">
    <property type="entry name" value="NUCLEAR PORE COMPLEX PROTEIN SEC13 / SEH1 FAMILY MEMBER"/>
    <property type="match status" value="1"/>
</dbReference>
<name>A0A1D2VS46_9ASCO</name>
<evidence type="ECO:0000256" key="1">
    <source>
        <dbReference type="ARBA" id="ARBA00004567"/>
    </source>
</evidence>
<feature type="repeat" description="WD" evidence="12">
    <location>
        <begin position="62"/>
        <end position="105"/>
    </location>
</feature>
<proteinExistence type="inferred from homology"/>
<keyword evidence="3" id="KW-0813">Transport</keyword>
<dbReference type="InterPro" id="IPR015943">
    <property type="entry name" value="WD40/YVTN_repeat-like_dom_sf"/>
</dbReference>
<feature type="non-terminal residue" evidence="14">
    <location>
        <position position="392"/>
    </location>
</feature>
<feature type="non-terminal residue" evidence="14">
    <location>
        <position position="1"/>
    </location>
</feature>
<dbReference type="Gene3D" id="2.130.10.10">
    <property type="entry name" value="YVTN repeat-like/Quinoprotein amine dehydrogenase"/>
    <property type="match status" value="1"/>
</dbReference>
<dbReference type="RefSeq" id="XP_020050704.1">
    <property type="nucleotide sequence ID" value="XM_020189707.1"/>
</dbReference>
<feature type="compositionally biased region" description="Low complexity" evidence="13">
    <location>
        <begin position="299"/>
        <end position="325"/>
    </location>
</feature>
<evidence type="ECO:0000256" key="3">
    <source>
        <dbReference type="ARBA" id="ARBA00022448"/>
    </source>
</evidence>
<evidence type="ECO:0000256" key="4">
    <source>
        <dbReference type="ARBA" id="ARBA00022574"/>
    </source>
</evidence>
<dbReference type="SUPFAM" id="SSF50978">
    <property type="entry name" value="WD40 repeat-like"/>
    <property type="match status" value="1"/>
</dbReference>
<dbReference type="PROSITE" id="PS50082">
    <property type="entry name" value="WD_REPEATS_2"/>
    <property type="match status" value="2"/>
</dbReference>
<comment type="subcellular location">
    <subcellularLocation>
        <location evidence="11">Endomembrane system</location>
        <topology evidence="11">Peripheral membrane protein</topology>
        <orientation evidence="11">Cytoplasmic side</orientation>
    </subcellularLocation>
    <subcellularLocation>
        <location evidence="1">Nucleus</location>
        <location evidence="1">Nuclear pore complex</location>
    </subcellularLocation>
</comment>
<dbReference type="InterPro" id="IPR037363">
    <property type="entry name" value="Sec13/Seh1_fam"/>
</dbReference>
<dbReference type="GO" id="GO:0034198">
    <property type="term" value="P:cellular response to amino acid starvation"/>
    <property type="evidence" value="ECO:0007669"/>
    <property type="project" value="TreeGrafter"/>
</dbReference>
<gene>
    <name evidence="14" type="ORF">ASCRUDRAFT_21794</name>
</gene>
<keyword evidence="8" id="KW-0811">Translocation</keyword>
<evidence type="ECO:0000256" key="7">
    <source>
        <dbReference type="ARBA" id="ARBA00022927"/>
    </source>
</evidence>
<evidence type="ECO:0000313" key="14">
    <source>
        <dbReference type="EMBL" id="ODV64397.1"/>
    </source>
</evidence>
<evidence type="ECO:0000256" key="6">
    <source>
        <dbReference type="ARBA" id="ARBA00022816"/>
    </source>
</evidence>
<dbReference type="OrthoDB" id="5566198at2759"/>
<dbReference type="Pfam" id="PF00400">
    <property type="entry name" value="WD40"/>
    <property type="match status" value="4"/>
</dbReference>
<dbReference type="PANTHER" id="PTHR11024:SF3">
    <property type="entry name" value="NUCLEOPORIN SEH1"/>
    <property type="match status" value="1"/>
</dbReference>
<keyword evidence="6" id="KW-0509">mRNA transport</keyword>
<keyword evidence="5" id="KW-0677">Repeat</keyword>
<dbReference type="GO" id="GO:0015031">
    <property type="term" value="P:protein transport"/>
    <property type="evidence" value="ECO:0007669"/>
    <property type="project" value="UniProtKB-KW"/>
</dbReference>
<dbReference type="GeneID" id="30963343"/>
<comment type="similarity">
    <text evidence="2">Belongs to the WD repeat SEC13 family.</text>
</comment>
<keyword evidence="7" id="KW-0653">Protein transport</keyword>
<keyword evidence="9" id="KW-0906">Nuclear pore complex</keyword>
<organism evidence="14 15">
    <name type="scientific">Ascoidea rubescens DSM 1968</name>
    <dbReference type="NCBI Taxonomy" id="1344418"/>
    <lineage>
        <taxon>Eukaryota</taxon>
        <taxon>Fungi</taxon>
        <taxon>Dikarya</taxon>
        <taxon>Ascomycota</taxon>
        <taxon>Saccharomycotina</taxon>
        <taxon>Saccharomycetes</taxon>
        <taxon>Ascoideaceae</taxon>
        <taxon>Ascoidea</taxon>
    </lineage>
</organism>
<dbReference type="GO" id="GO:0035859">
    <property type="term" value="C:Seh1-associated complex"/>
    <property type="evidence" value="ECO:0007669"/>
    <property type="project" value="EnsemblFungi"/>
</dbReference>
<evidence type="ECO:0000256" key="5">
    <source>
        <dbReference type="ARBA" id="ARBA00022737"/>
    </source>
</evidence>
<dbReference type="InterPro" id="IPR001680">
    <property type="entry name" value="WD40_rpt"/>
</dbReference>
<dbReference type="GO" id="GO:0005198">
    <property type="term" value="F:structural molecule activity"/>
    <property type="evidence" value="ECO:0007669"/>
    <property type="project" value="InterPro"/>
</dbReference>
<dbReference type="SMART" id="SM00320">
    <property type="entry name" value="WD40"/>
    <property type="match status" value="5"/>
</dbReference>
<evidence type="ECO:0000256" key="8">
    <source>
        <dbReference type="ARBA" id="ARBA00023010"/>
    </source>
</evidence>
<dbReference type="EMBL" id="KV454475">
    <property type="protein sequence ID" value="ODV64397.1"/>
    <property type="molecule type" value="Genomic_DNA"/>
</dbReference>
<keyword evidence="15" id="KW-1185">Reference proteome</keyword>
<keyword evidence="10" id="KW-0539">Nucleus</keyword>
<evidence type="ECO:0000256" key="9">
    <source>
        <dbReference type="ARBA" id="ARBA00023132"/>
    </source>
</evidence>
<sequence length="392" mass="44338">LKPLIVKHTELIHDIAYDYYGRYIATCSSDQHIQVYLLSSNDGSGQDAIINSDSKANLIDDWKAHDSSIVKIKWAAPEFGNIIASCSFDKSVKIWQINLSNVNYNNDTTNNNANNMRALNKTKLLNKFLEANGPVYDIEFLPSHLGFKLATISSDGFIRFYELVDLSDFTSWQSLREFDFRSYLPSNHLSNATPQAYNLSWCPSKFSKERFIATFLNQAYIFQKHKQYEIVKSLNKFHTGLIRDVSWAPTMGRSYHLIATACDDGQVRVFKLYETFSSIFYGDNGPSLFNSIPDSNNNNNDNNNLITSNNPSISNNSSTSNTTSDAHQIKDDPSLALKLISTRGQHHSIVWSVSWNVTGTMLSSTGDDGKIMFWKMARNNEFICISCVTAER</sequence>
<protein>
    <submittedName>
        <fullName evidence="14">WD40 repeat-like protein</fullName>
    </submittedName>
</protein>
<dbReference type="STRING" id="1344418.A0A1D2VS46"/>
<evidence type="ECO:0000256" key="11">
    <source>
        <dbReference type="ARBA" id="ARBA00029433"/>
    </source>
</evidence>
<dbReference type="FunCoup" id="A0A1D2VS46">
    <property type="interactions" value="1188"/>
</dbReference>